<reference evidence="3 4" key="1">
    <citation type="journal article" date="2006" name="J. Bacteriol.">
        <title>Comparison of the genome sequence of the poultry pathogen Bordetella avium with those of B. bronchiseptica, B. pertussis, and B. parapertussis reveals extensive diversity in surface structures associated with host interaction.</title>
        <authorList>
            <person name="Sebaihia M."/>
            <person name="Preston A."/>
            <person name="Maskell D.J."/>
            <person name="Kuzmiak H."/>
            <person name="Connell T.D."/>
            <person name="King N.D."/>
            <person name="Orndorff P.E."/>
            <person name="Miyamoto D.M."/>
            <person name="Thomson N.R."/>
            <person name="Harris D."/>
            <person name="Goble A."/>
            <person name="Lord A."/>
            <person name="Murphy L."/>
            <person name="Quail M.A."/>
            <person name="Rutter S."/>
            <person name="Squares R."/>
            <person name="Squares S."/>
            <person name="Woodward J."/>
            <person name="Parkhill J."/>
            <person name="Temple L.M."/>
        </authorList>
    </citation>
    <scope>NUCLEOTIDE SEQUENCE [LARGE SCALE GENOMIC DNA]</scope>
    <source>
        <strain evidence="3 4">197N</strain>
    </source>
</reference>
<dbReference type="InterPro" id="IPR042100">
    <property type="entry name" value="Bug_dom1"/>
</dbReference>
<dbReference type="HOGENOM" id="CLU_045683_0_0_4"/>
<dbReference type="Gene3D" id="3.40.190.10">
    <property type="entry name" value="Periplasmic binding protein-like II"/>
    <property type="match status" value="1"/>
</dbReference>
<dbReference type="eggNOG" id="COG3181">
    <property type="taxonomic scope" value="Bacteria"/>
</dbReference>
<feature type="signal peptide" evidence="2">
    <location>
        <begin position="1"/>
        <end position="25"/>
    </location>
</feature>
<name>Q2KVE5_BORA1</name>
<dbReference type="PANTHER" id="PTHR42928:SF5">
    <property type="entry name" value="BLR1237 PROTEIN"/>
    <property type="match status" value="1"/>
</dbReference>
<feature type="chain" id="PRO_5004211891" evidence="2">
    <location>
        <begin position="26"/>
        <end position="316"/>
    </location>
</feature>
<dbReference type="RefSeq" id="WP_012416674.1">
    <property type="nucleotide sequence ID" value="NC_010645.1"/>
</dbReference>
<gene>
    <name evidence="3" type="ordered locus">BAV0988</name>
</gene>
<dbReference type="Pfam" id="PF03401">
    <property type="entry name" value="TctC"/>
    <property type="match status" value="1"/>
</dbReference>
<dbReference type="CDD" id="cd13579">
    <property type="entry name" value="PBP2_Bug_NagM"/>
    <property type="match status" value="1"/>
</dbReference>
<dbReference type="Gene3D" id="3.40.190.150">
    <property type="entry name" value="Bordetella uptake gene, domain 1"/>
    <property type="match status" value="1"/>
</dbReference>
<evidence type="ECO:0000313" key="3">
    <source>
        <dbReference type="EMBL" id="CAJ48596.1"/>
    </source>
</evidence>
<keyword evidence="2" id="KW-0732">Signal</keyword>
<proteinExistence type="inferred from homology"/>
<protein>
    <submittedName>
        <fullName evidence="3">Exported protein</fullName>
    </submittedName>
</protein>
<sequence>MNLPLTRRRLLTAIALGSVAGRLQAAPVTRILVGFSPGGGVDVIARLLARQIEGGLGEVVVVENRVGAGGLLAAQAMLAAAPDGRTLLLTNDHTLSILPHTLKKPGFASPDDFAPVAQITDKSILGLAVKADSPLRTLQDLKTLSGPISIGVPAPGSIPEFAVELLGERMSLPIAAVPYRGGSPLVMDVQGGHLALGMTSLAELLEPMRAGRIRLLVVSGSGRHPDIPEVPTFSEEGINGMEQGGVVGLFAPRGLPQARADLLQGLVARALESEEMHRQMQVLGTQVNFGDATTLAHNMKAIHQAWALRAQRLAAR</sequence>
<dbReference type="EMBL" id="AM167904">
    <property type="protein sequence ID" value="CAJ48596.1"/>
    <property type="molecule type" value="Genomic_DNA"/>
</dbReference>
<dbReference type="OrthoDB" id="9150102at2"/>
<evidence type="ECO:0000256" key="2">
    <source>
        <dbReference type="SAM" id="SignalP"/>
    </source>
</evidence>
<organism evidence="3 4">
    <name type="scientific">Bordetella avium (strain 197N)</name>
    <dbReference type="NCBI Taxonomy" id="360910"/>
    <lineage>
        <taxon>Bacteria</taxon>
        <taxon>Pseudomonadati</taxon>
        <taxon>Pseudomonadota</taxon>
        <taxon>Betaproteobacteria</taxon>
        <taxon>Burkholderiales</taxon>
        <taxon>Alcaligenaceae</taxon>
        <taxon>Bordetella</taxon>
    </lineage>
</organism>
<dbReference type="GeneID" id="92935819"/>
<dbReference type="AlphaFoldDB" id="Q2KVE5"/>
<dbReference type="PIRSF" id="PIRSF017082">
    <property type="entry name" value="YflP"/>
    <property type="match status" value="1"/>
</dbReference>
<evidence type="ECO:0000256" key="1">
    <source>
        <dbReference type="ARBA" id="ARBA00006987"/>
    </source>
</evidence>
<dbReference type="Proteomes" id="UP000001977">
    <property type="component" value="Chromosome"/>
</dbReference>
<dbReference type="KEGG" id="bav:BAV0988"/>
<keyword evidence="4" id="KW-1185">Reference proteome</keyword>
<dbReference type="PANTHER" id="PTHR42928">
    <property type="entry name" value="TRICARBOXYLATE-BINDING PROTEIN"/>
    <property type="match status" value="1"/>
</dbReference>
<comment type="similarity">
    <text evidence="1">Belongs to the UPF0065 (bug) family.</text>
</comment>
<accession>Q2KVE5</accession>
<evidence type="ECO:0000313" key="4">
    <source>
        <dbReference type="Proteomes" id="UP000001977"/>
    </source>
</evidence>
<dbReference type="SUPFAM" id="SSF53850">
    <property type="entry name" value="Periplasmic binding protein-like II"/>
    <property type="match status" value="1"/>
</dbReference>
<dbReference type="STRING" id="360910.BAV0988"/>
<dbReference type="InterPro" id="IPR005064">
    <property type="entry name" value="BUG"/>
</dbReference>